<evidence type="ECO:0000256" key="5">
    <source>
        <dbReference type="SAM" id="Phobius"/>
    </source>
</evidence>
<feature type="transmembrane region" description="Helical" evidence="5">
    <location>
        <begin position="185"/>
        <end position="203"/>
    </location>
</feature>
<comment type="caution">
    <text evidence="7">The sequence shown here is derived from an EMBL/GenBank/DDBJ whole genome shotgun (WGS) entry which is preliminary data.</text>
</comment>
<feature type="transmembrane region" description="Helical" evidence="5">
    <location>
        <begin position="232"/>
        <end position="248"/>
    </location>
</feature>
<evidence type="ECO:0000313" key="7">
    <source>
        <dbReference type="EMBL" id="RKO65483.1"/>
    </source>
</evidence>
<reference evidence="7 8" key="1">
    <citation type="submission" date="2018-10" db="EMBL/GenBank/DDBJ databases">
        <authorList>
            <person name="Grouzdev D.S."/>
            <person name="Krutkina M.S."/>
            <person name="Tourova T.P."/>
            <person name="Nazina T.N."/>
        </authorList>
    </citation>
    <scope>NUCLEOTIDE SEQUENCE [LARGE SCALE GENOMIC DNA]</scope>
    <source>
        <strain evidence="7 8">435</strain>
    </source>
</reference>
<evidence type="ECO:0000256" key="4">
    <source>
        <dbReference type="ARBA" id="ARBA00023136"/>
    </source>
</evidence>
<feature type="transmembrane region" description="Helical" evidence="5">
    <location>
        <begin position="147"/>
        <end position="165"/>
    </location>
</feature>
<feature type="transmembrane region" description="Helical" evidence="5">
    <location>
        <begin position="344"/>
        <end position="368"/>
    </location>
</feature>
<keyword evidence="4 5" id="KW-0472">Membrane</keyword>
<accession>A0A494WS02</accession>
<feature type="transmembrane region" description="Helical" evidence="5">
    <location>
        <begin position="255"/>
        <end position="275"/>
    </location>
</feature>
<comment type="subcellular location">
    <subcellularLocation>
        <location evidence="1">Membrane</location>
        <topology evidence="1">Multi-pass membrane protein</topology>
    </subcellularLocation>
</comment>
<dbReference type="EMBL" id="RBWE01000009">
    <property type="protein sequence ID" value="RKO65483.1"/>
    <property type="molecule type" value="Genomic_DNA"/>
</dbReference>
<dbReference type="InterPro" id="IPR007016">
    <property type="entry name" value="O-antigen_ligase-rel_domated"/>
</dbReference>
<feature type="transmembrane region" description="Helical" evidence="5">
    <location>
        <begin position="380"/>
        <end position="408"/>
    </location>
</feature>
<keyword evidence="2 5" id="KW-0812">Transmembrane</keyword>
<evidence type="ECO:0000313" key="8">
    <source>
        <dbReference type="Proteomes" id="UP000271256"/>
    </source>
</evidence>
<organism evidence="7 8">
    <name type="scientific">Desulfofundulus salinus</name>
    <dbReference type="NCBI Taxonomy" id="2419843"/>
    <lineage>
        <taxon>Bacteria</taxon>
        <taxon>Bacillati</taxon>
        <taxon>Bacillota</taxon>
        <taxon>Clostridia</taxon>
        <taxon>Eubacteriales</taxon>
        <taxon>Peptococcaceae</taxon>
        <taxon>Desulfofundulus</taxon>
    </lineage>
</organism>
<dbReference type="GO" id="GO:0016020">
    <property type="term" value="C:membrane"/>
    <property type="evidence" value="ECO:0007669"/>
    <property type="project" value="UniProtKB-SubCell"/>
</dbReference>
<keyword evidence="8" id="KW-1185">Reference proteome</keyword>
<feature type="transmembrane region" description="Helical" evidence="5">
    <location>
        <begin position="117"/>
        <end position="135"/>
    </location>
</feature>
<protein>
    <recommendedName>
        <fullName evidence="6">O-antigen ligase-related domain-containing protein</fullName>
    </recommendedName>
</protein>
<dbReference type="AlphaFoldDB" id="A0A494WS02"/>
<dbReference type="Proteomes" id="UP000271256">
    <property type="component" value="Unassembled WGS sequence"/>
</dbReference>
<feature type="transmembrane region" description="Helical" evidence="5">
    <location>
        <begin position="49"/>
        <end position="69"/>
    </location>
</feature>
<feature type="transmembrane region" description="Helical" evidence="5">
    <location>
        <begin position="76"/>
        <end position="97"/>
    </location>
</feature>
<gene>
    <name evidence="7" type="ORF">D7024_14530</name>
</gene>
<dbReference type="RefSeq" id="WP_121452634.1">
    <property type="nucleotide sequence ID" value="NZ_RBWE01000009.1"/>
</dbReference>
<evidence type="ECO:0000256" key="3">
    <source>
        <dbReference type="ARBA" id="ARBA00022989"/>
    </source>
</evidence>
<evidence type="ECO:0000256" key="1">
    <source>
        <dbReference type="ARBA" id="ARBA00004141"/>
    </source>
</evidence>
<dbReference type="Pfam" id="PF04932">
    <property type="entry name" value="Wzy_C"/>
    <property type="match status" value="1"/>
</dbReference>
<evidence type="ECO:0000259" key="6">
    <source>
        <dbReference type="Pfam" id="PF04932"/>
    </source>
</evidence>
<feature type="domain" description="O-antigen ligase-related" evidence="6">
    <location>
        <begin position="216"/>
        <end position="326"/>
    </location>
</feature>
<feature type="transmembrane region" description="Helical" evidence="5">
    <location>
        <begin position="21"/>
        <end position="43"/>
    </location>
</feature>
<keyword evidence="3 5" id="KW-1133">Transmembrane helix</keyword>
<sequence>MAYRGADPFKLTLKILDNYCGWFALTLFALSNIVAYLSVLGFLPPMRLSVLYIFLLCLILGKFVFNVYLYGFKPKLTFLQFIGWILVIWVVTIHLIWYSEILSVGGDEEFWKNAAQTFLLALLMWLIGLTIGSRFEDIQKLPSVRSLLWLVFIMLSGVILLGVWMAQKKYGIFVFFFKNTETGQVFNYLVMGDLIAICSLLLMGSYQIVPLVQFLIYLLASSFLFLSFSRTSFFLFILWGMVHIWYSLKDIKARFLCIMFLMVLVLSLLIIFIVLGDAINTFKSVKAVERMMSIIVQPLSDTSLQGRLMLLREGVDYLRHNWLLGQYMAEWWKTGELGGYIHNWLSFIVAYGIGPFILFTFLIILLLVKGYNIMKKKMMVTPIVLLLFASSAIIIARSYVWPFIWFIMGLLVNYKKGEKRENCHSFSLELWYGKRGL</sequence>
<name>A0A494WS02_9FIRM</name>
<proteinExistence type="predicted"/>
<evidence type="ECO:0000256" key="2">
    <source>
        <dbReference type="ARBA" id="ARBA00022692"/>
    </source>
</evidence>
<dbReference type="OrthoDB" id="9554559at2"/>